<keyword evidence="2" id="KW-1185">Reference proteome</keyword>
<protein>
    <submittedName>
        <fullName evidence="1">Endonuclease/exonuclease/phosphatase</fullName>
    </submittedName>
</protein>
<dbReference type="Proteomes" id="UP000237105">
    <property type="component" value="Unassembled WGS sequence"/>
</dbReference>
<dbReference type="InterPro" id="IPR036691">
    <property type="entry name" value="Endo/exonu/phosph_ase_sf"/>
</dbReference>
<sequence length="171" mass="19939">MKILAWNCRDLACRRTVTKLQVLDWHHKPDLLILFEKMNGEDNLRSKLKLFRFFELIYTSPLGRSEGFYLAWNSGIYRPLVASDKRNFWDSLPTSMNRWPKYHLMMSDFNGVLCDEELWNSSTSLGGSVSSYSATRNCISMLEMIDLGASDPQFTLCHRRVMTIFTQAHQD</sequence>
<name>A0A2P5AM05_PARAD</name>
<dbReference type="GO" id="GO:0004519">
    <property type="term" value="F:endonuclease activity"/>
    <property type="evidence" value="ECO:0007669"/>
    <property type="project" value="UniProtKB-KW"/>
</dbReference>
<dbReference type="SUPFAM" id="SSF56219">
    <property type="entry name" value="DNase I-like"/>
    <property type="match status" value="1"/>
</dbReference>
<reference evidence="2" key="1">
    <citation type="submission" date="2016-06" db="EMBL/GenBank/DDBJ databases">
        <title>Parallel loss of symbiosis genes in relatives of nitrogen-fixing non-legume Parasponia.</title>
        <authorList>
            <person name="Van Velzen R."/>
            <person name="Holmer R."/>
            <person name="Bu F."/>
            <person name="Rutten L."/>
            <person name="Van Zeijl A."/>
            <person name="Liu W."/>
            <person name="Santuari L."/>
            <person name="Cao Q."/>
            <person name="Sharma T."/>
            <person name="Shen D."/>
            <person name="Roswanjaya Y."/>
            <person name="Wardhani T."/>
            <person name="Kalhor M.S."/>
            <person name="Jansen J."/>
            <person name="Van den Hoogen J."/>
            <person name="Gungor B."/>
            <person name="Hartog M."/>
            <person name="Hontelez J."/>
            <person name="Verver J."/>
            <person name="Yang W.-C."/>
            <person name="Schijlen E."/>
            <person name="Repin R."/>
            <person name="Schilthuizen M."/>
            <person name="Schranz E."/>
            <person name="Heidstra R."/>
            <person name="Miyata K."/>
            <person name="Fedorova E."/>
            <person name="Kohlen W."/>
            <person name="Bisseling T."/>
            <person name="Smit S."/>
            <person name="Geurts R."/>
        </authorList>
    </citation>
    <scope>NUCLEOTIDE SEQUENCE [LARGE SCALE GENOMIC DNA]</scope>
    <source>
        <strain evidence="2">cv. WU1-14</strain>
    </source>
</reference>
<keyword evidence="1" id="KW-0269">Exonuclease</keyword>
<evidence type="ECO:0000313" key="1">
    <source>
        <dbReference type="EMBL" id="PON37574.1"/>
    </source>
</evidence>
<dbReference type="GO" id="GO:0004527">
    <property type="term" value="F:exonuclease activity"/>
    <property type="evidence" value="ECO:0007669"/>
    <property type="project" value="UniProtKB-KW"/>
</dbReference>
<keyword evidence="1" id="KW-0540">Nuclease</keyword>
<dbReference type="OrthoDB" id="1001388at2759"/>
<keyword evidence="1" id="KW-0378">Hydrolase</keyword>
<gene>
    <name evidence="1" type="ORF">PanWU01x14_319460</name>
</gene>
<proteinExistence type="predicted"/>
<dbReference type="AlphaFoldDB" id="A0A2P5AM05"/>
<keyword evidence="1" id="KW-0255">Endonuclease</keyword>
<comment type="caution">
    <text evidence="1">The sequence shown here is derived from an EMBL/GenBank/DDBJ whole genome shotgun (WGS) entry which is preliminary data.</text>
</comment>
<organism evidence="1 2">
    <name type="scientific">Parasponia andersonii</name>
    <name type="common">Sponia andersonii</name>
    <dbReference type="NCBI Taxonomy" id="3476"/>
    <lineage>
        <taxon>Eukaryota</taxon>
        <taxon>Viridiplantae</taxon>
        <taxon>Streptophyta</taxon>
        <taxon>Embryophyta</taxon>
        <taxon>Tracheophyta</taxon>
        <taxon>Spermatophyta</taxon>
        <taxon>Magnoliopsida</taxon>
        <taxon>eudicotyledons</taxon>
        <taxon>Gunneridae</taxon>
        <taxon>Pentapetalae</taxon>
        <taxon>rosids</taxon>
        <taxon>fabids</taxon>
        <taxon>Rosales</taxon>
        <taxon>Cannabaceae</taxon>
        <taxon>Parasponia</taxon>
    </lineage>
</organism>
<dbReference type="EMBL" id="JXTB01000525">
    <property type="protein sequence ID" value="PON37574.1"/>
    <property type="molecule type" value="Genomic_DNA"/>
</dbReference>
<evidence type="ECO:0000313" key="2">
    <source>
        <dbReference type="Proteomes" id="UP000237105"/>
    </source>
</evidence>
<accession>A0A2P5AM05</accession>